<keyword evidence="1" id="KW-0812">Transmembrane</keyword>
<protein>
    <submittedName>
        <fullName evidence="2">Uncharacterized protein</fullName>
    </submittedName>
</protein>
<dbReference type="AlphaFoldDB" id="A0AAV2IN07"/>
<dbReference type="EMBL" id="CAXITT010000798">
    <property type="protein sequence ID" value="CAL1546319.1"/>
    <property type="molecule type" value="Genomic_DNA"/>
</dbReference>
<keyword evidence="1" id="KW-0472">Membrane</keyword>
<reference evidence="2 3" key="1">
    <citation type="submission" date="2024-04" db="EMBL/GenBank/DDBJ databases">
        <authorList>
            <consortium name="Genoscope - CEA"/>
            <person name="William W."/>
        </authorList>
    </citation>
    <scope>NUCLEOTIDE SEQUENCE [LARGE SCALE GENOMIC DNA]</scope>
</reference>
<organism evidence="2 3">
    <name type="scientific">Lymnaea stagnalis</name>
    <name type="common">Great pond snail</name>
    <name type="synonym">Helix stagnalis</name>
    <dbReference type="NCBI Taxonomy" id="6523"/>
    <lineage>
        <taxon>Eukaryota</taxon>
        <taxon>Metazoa</taxon>
        <taxon>Spiralia</taxon>
        <taxon>Lophotrochozoa</taxon>
        <taxon>Mollusca</taxon>
        <taxon>Gastropoda</taxon>
        <taxon>Heterobranchia</taxon>
        <taxon>Euthyneura</taxon>
        <taxon>Panpulmonata</taxon>
        <taxon>Hygrophila</taxon>
        <taxon>Lymnaeoidea</taxon>
        <taxon>Lymnaeidae</taxon>
        <taxon>Lymnaea</taxon>
    </lineage>
</organism>
<feature type="transmembrane region" description="Helical" evidence="1">
    <location>
        <begin position="35"/>
        <end position="52"/>
    </location>
</feature>
<name>A0AAV2IN07_LYMST</name>
<evidence type="ECO:0000256" key="1">
    <source>
        <dbReference type="SAM" id="Phobius"/>
    </source>
</evidence>
<comment type="caution">
    <text evidence="2">The sequence shown here is derived from an EMBL/GenBank/DDBJ whole genome shotgun (WGS) entry which is preliminary data.</text>
</comment>
<proteinExistence type="predicted"/>
<evidence type="ECO:0000313" key="2">
    <source>
        <dbReference type="EMBL" id="CAL1546319.1"/>
    </source>
</evidence>
<sequence>MAASKEYLTSVSEVDTGSMLKKFTMSTVIKWKKHWLLLMCGLFLALVTFYLSSEMVINKKFNINPVETMSTDHSHYAIWPNFEKNSAVDSDFFKSTCAKNVNFSITGLVDIKKQWAKSKNSNCQALFDKFTSMFTIDARKASLSLPSLFKKKVKGWLANNEQLYQEVFDQDVIHVISEFTHEHTVFNPLRDKRPVSPPKEPENSYFSTLLKESSDNCDFCNYKDYTAEHTFGRVESKHSFSASNIFKIDTLHAILALKKHDPLHWKLEEFLDLFQLVNTWIGKANKNYPNARYPGVAWDVLPKCGASQVHPHLHVVLDLQRYPGTWVVETWRRGAQEFYEVHNSNYFSDLVAVYSALNLTVTYGTAVAFASLVPRKDHEIVVMSERASSDFYILLYFVLRGLIDDVHKMCFSMGIALPAVNVAQGKLPAYARVITRGYVTDIRADISSLEMFLATNVNIDPYKTVEIVRNSMKARIHEVSEI</sequence>
<dbReference type="PANTHER" id="PTHR34714">
    <property type="entry name" value="EGF-LIKE DOMAIN-CONTAINING PROTEIN"/>
    <property type="match status" value="1"/>
</dbReference>
<dbReference type="InterPro" id="IPR036265">
    <property type="entry name" value="HIT-like_sf"/>
</dbReference>
<keyword evidence="3" id="KW-1185">Reference proteome</keyword>
<dbReference type="SUPFAM" id="SSF54197">
    <property type="entry name" value="HIT-like"/>
    <property type="match status" value="1"/>
</dbReference>
<dbReference type="PANTHER" id="PTHR34714:SF3">
    <property type="match status" value="1"/>
</dbReference>
<dbReference type="Proteomes" id="UP001497497">
    <property type="component" value="Unassembled WGS sequence"/>
</dbReference>
<accession>A0AAV2IN07</accession>
<keyword evidence="1" id="KW-1133">Transmembrane helix</keyword>
<evidence type="ECO:0000313" key="3">
    <source>
        <dbReference type="Proteomes" id="UP001497497"/>
    </source>
</evidence>
<gene>
    <name evidence="2" type="ORF">GSLYS_00019696001</name>
</gene>